<feature type="binding site" evidence="5">
    <location>
        <position position="129"/>
    </location>
    <ligand>
        <name>Zn(2+)</name>
        <dbReference type="ChEBI" id="CHEBI:29105"/>
        <label>1</label>
    </ligand>
</feature>
<feature type="binding site" evidence="5">
    <location>
        <position position="264"/>
    </location>
    <ligand>
        <name>Zn(2+)</name>
        <dbReference type="ChEBI" id="CHEBI:29105"/>
        <label>1</label>
    </ligand>
</feature>
<dbReference type="InterPro" id="IPR002073">
    <property type="entry name" value="PDEase_catalytic_dom"/>
</dbReference>
<feature type="binding site" evidence="4">
    <location>
        <position position="315"/>
    </location>
    <ligand>
        <name>AMP</name>
        <dbReference type="ChEBI" id="CHEBI:456215"/>
    </ligand>
</feature>
<dbReference type="AlphaFoldDB" id="A0A7S2HBG8"/>
<evidence type="ECO:0000256" key="4">
    <source>
        <dbReference type="PIRSR" id="PIRSR623088-2"/>
    </source>
</evidence>
<dbReference type="Gene3D" id="1.10.1300.10">
    <property type="entry name" value="3'5'-cyclic nucleotide phosphodiesterase, catalytic domain"/>
    <property type="match status" value="1"/>
</dbReference>
<feature type="binding site" evidence="4">
    <location>
        <begin position="89"/>
        <end position="93"/>
    </location>
    <ligand>
        <name>AMP</name>
        <dbReference type="ChEBI" id="CHEBI:456215"/>
    </ligand>
</feature>
<dbReference type="SUPFAM" id="SSF109604">
    <property type="entry name" value="HD-domain/PDEase-like"/>
    <property type="match status" value="1"/>
</dbReference>
<dbReference type="SMART" id="SM00471">
    <property type="entry name" value="HDc"/>
    <property type="match status" value="1"/>
</dbReference>
<dbReference type="Pfam" id="PF00233">
    <property type="entry name" value="PDEase_I"/>
    <property type="match status" value="1"/>
</dbReference>
<name>A0A7S2HBG8_9DINO</name>
<dbReference type="PRINTS" id="PR00387">
    <property type="entry name" value="PDIESTERASE1"/>
</dbReference>
<feature type="active site" description="Proton donor" evidence="3">
    <location>
        <position position="89"/>
    </location>
</feature>
<dbReference type="GO" id="GO:0046872">
    <property type="term" value="F:metal ion binding"/>
    <property type="evidence" value="ECO:0007669"/>
    <property type="project" value="UniProtKB-KW"/>
</dbReference>
<dbReference type="InterPro" id="IPR023174">
    <property type="entry name" value="PDEase_CS"/>
</dbReference>
<proteinExistence type="predicted"/>
<feature type="binding site" evidence="4">
    <location>
        <position position="130"/>
    </location>
    <ligand>
        <name>AMP</name>
        <dbReference type="ChEBI" id="CHEBI:456215"/>
    </ligand>
</feature>
<evidence type="ECO:0000256" key="1">
    <source>
        <dbReference type="ARBA" id="ARBA00022723"/>
    </source>
</evidence>
<dbReference type="InterPro" id="IPR023088">
    <property type="entry name" value="PDEase"/>
</dbReference>
<sequence length="386" mass="44251">MSVWKDGEDEGDVESMLTAQKAMLENAGLSLELLNSWNLNPLELDKTRTHAAAMYFVGPHNHGISFDPILMVNFLEAAELGYMKTCPYHNWFHAIDVTHGVFRLLHICSTEAYLTDNERYGLLVSAVCHDIGHPGLNNAYLIETSHDLALRYNDKSPLENMHCAKLFEIVAQPKCNIFSTLSKPQYQDVRKVCIDAILNTDNAQHFSMIKEVQMIYEVNSEILDASRELYTDDPDDFPPREAMEVFREPESRKLLTKVFLHVADISNSMKPFRICRLWAWQVLEEFFLQGDAEKRLGVPVQALNDREKVNRPFSQVGFIEFLVSPLVFAVIRVLPPMEGLADQMIQNVRTWHSNWRNETKPPPSDTEQTALAERVSKLEAKYLEVH</sequence>
<feature type="binding site" evidence="4">
    <location>
        <position position="264"/>
    </location>
    <ligand>
        <name>AMP</name>
        <dbReference type="ChEBI" id="CHEBI:456215"/>
    </ligand>
</feature>
<gene>
    <name evidence="7" type="ORF">AAND1436_LOCUS34127</name>
</gene>
<keyword evidence="1 5" id="KW-0479">Metal-binding</keyword>
<dbReference type="GO" id="GO:0004114">
    <property type="term" value="F:3',5'-cyclic-nucleotide phosphodiesterase activity"/>
    <property type="evidence" value="ECO:0007669"/>
    <property type="project" value="InterPro"/>
</dbReference>
<dbReference type="InterPro" id="IPR003607">
    <property type="entry name" value="HD/PDEase_dom"/>
</dbReference>
<dbReference type="InterPro" id="IPR036971">
    <property type="entry name" value="PDEase_catalytic_dom_sf"/>
</dbReference>
<protein>
    <recommendedName>
        <fullName evidence="6">PDEase domain-containing protein</fullName>
    </recommendedName>
</protein>
<accession>A0A7S2HBG8</accession>
<dbReference type="EMBL" id="HBGQ01071080">
    <property type="protein sequence ID" value="CAD9486005.1"/>
    <property type="molecule type" value="Transcribed_RNA"/>
</dbReference>
<evidence type="ECO:0000313" key="7">
    <source>
        <dbReference type="EMBL" id="CAD9486005.1"/>
    </source>
</evidence>
<dbReference type="PROSITE" id="PS51845">
    <property type="entry name" value="PDEASE_I_2"/>
    <property type="match status" value="1"/>
</dbReference>
<evidence type="ECO:0000256" key="5">
    <source>
        <dbReference type="PIRSR" id="PIRSR623088-3"/>
    </source>
</evidence>
<evidence type="ECO:0000259" key="6">
    <source>
        <dbReference type="PROSITE" id="PS51845"/>
    </source>
</evidence>
<feature type="domain" description="PDEase" evidence="6">
    <location>
        <begin position="5"/>
        <end position="362"/>
    </location>
</feature>
<dbReference type="GO" id="GO:0007165">
    <property type="term" value="P:signal transduction"/>
    <property type="evidence" value="ECO:0007669"/>
    <property type="project" value="InterPro"/>
</dbReference>
<dbReference type="PANTHER" id="PTHR11347">
    <property type="entry name" value="CYCLIC NUCLEOTIDE PHOSPHODIESTERASE"/>
    <property type="match status" value="1"/>
</dbReference>
<feature type="binding site" evidence="5">
    <location>
        <position position="93"/>
    </location>
    <ligand>
        <name>Zn(2+)</name>
        <dbReference type="ChEBI" id="CHEBI:29105"/>
        <label>1</label>
    </ligand>
</feature>
<evidence type="ECO:0000256" key="3">
    <source>
        <dbReference type="PIRSR" id="PIRSR623088-1"/>
    </source>
</evidence>
<evidence type="ECO:0000256" key="2">
    <source>
        <dbReference type="ARBA" id="ARBA00022801"/>
    </source>
</evidence>
<dbReference type="CDD" id="cd00077">
    <property type="entry name" value="HDc"/>
    <property type="match status" value="1"/>
</dbReference>
<feature type="binding site" evidence="5">
    <location>
        <position position="130"/>
    </location>
    <ligand>
        <name>Zn(2+)</name>
        <dbReference type="ChEBI" id="CHEBI:29105"/>
        <label>2</label>
    </ligand>
</feature>
<dbReference type="PROSITE" id="PS00126">
    <property type="entry name" value="PDEASE_I_1"/>
    <property type="match status" value="1"/>
</dbReference>
<feature type="binding site" evidence="5">
    <location>
        <position position="130"/>
    </location>
    <ligand>
        <name>Zn(2+)</name>
        <dbReference type="ChEBI" id="CHEBI:29105"/>
        <label>1</label>
    </ligand>
</feature>
<organism evidence="7">
    <name type="scientific">Alexandrium andersonii</name>
    <dbReference type="NCBI Taxonomy" id="327968"/>
    <lineage>
        <taxon>Eukaryota</taxon>
        <taxon>Sar</taxon>
        <taxon>Alveolata</taxon>
        <taxon>Dinophyceae</taxon>
        <taxon>Gonyaulacales</taxon>
        <taxon>Pyrocystaceae</taxon>
        <taxon>Alexandrium</taxon>
    </lineage>
</organism>
<keyword evidence="2" id="KW-0378">Hydrolase</keyword>
<reference evidence="7" key="1">
    <citation type="submission" date="2021-01" db="EMBL/GenBank/DDBJ databases">
        <authorList>
            <person name="Corre E."/>
            <person name="Pelletier E."/>
            <person name="Niang G."/>
            <person name="Scheremetjew M."/>
            <person name="Finn R."/>
            <person name="Kale V."/>
            <person name="Holt S."/>
            <person name="Cochrane G."/>
            <person name="Meng A."/>
            <person name="Brown T."/>
            <person name="Cohen L."/>
        </authorList>
    </citation>
    <scope>NUCLEOTIDE SEQUENCE</scope>
    <source>
        <strain evidence="7">CCMP2222</strain>
    </source>
</reference>